<accession>A0A3N4HZF7</accession>
<protein>
    <submittedName>
        <fullName evidence="2">Uncharacterized protein</fullName>
    </submittedName>
</protein>
<feature type="transmembrane region" description="Helical" evidence="1">
    <location>
        <begin position="40"/>
        <end position="56"/>
    </location>
</feature>
<name>A0A3N4HZF7_ASCIM</name>
<evidence type="ECO:0000313" key="2">
    <source>
        <dbReference type="EMBL" id="RPA77321.1"/>
    </source>
</evidence>
<evidence type="ECO:0000256" key="1">
    <source>
        <dbReference type="SAM" id="Phobius"/>
    </source>
</evidence>
<keyword evidence="1" id="KW-0472">Membrane</keyword>
<keyword evidence="1" id="KW-0812">Transmembrane</keyword>
<dbReference type="Proteomes" id="UP000275078">
    <property type="component" value="Unassembled WGS sequence"/>
</dbReference>
<sequence>MSFFSCSFLVFDLTYRRPRVGYFNDYRNYGLEDAATSSLSNVWDLNFMFAILFANLRTRQLRLKYI</sequence>
<keyword evidence="3" id="KW-1185">Reference proteome</keyword>
<reference evidence="2 3" key="1">
    <citation type="journal article" date="2018" name="Nat. Ecol. Evol.">
        <title>Pezizomycetes genomes reveal the molecular basis of ectomycorrhizal truffle lifestyle.</title>
        <authorList>
            <person name="Murat C."/>
            <person name="Payen T."/>
            <person name="Noel B."/>
            <person name="Kuo A."/>
            <person name="Morin E."/>
            <person name="Chen J."/>
            <person name="Kohler A."/>
            <person name="Krizsan K."/>
            <person name="Balestrini R."/>
            <person name="Da Silva C."/>
            <person name="Montanini B."/>
            <person name="Hainaut M."/>
            <person name="Levati E."/>
            <person name="Barry K.W."/>
            <person name="Belfiori B."/>
            <person name="Cichocki N."/>
            <person name="Clum A."/>
            <person name="Dockter R.B."/>
            <person name="Fauchery L."/>
            <person name="Guy J."/>
            <person name="Iotti M."/>
            <person name="Le Tacon F."/>
            <person name="Lindquist E.A."/>
            <person name="Lipzen A."/>
            <person name="Malagnac F."/>
            <person name="Mello A."/>
            <person name="Molinier V."/>
            <person name="Miyauchi S."/>
            <person name="Poulain J."/>
            <person name="Riccioni C."/>
            <person name="Rubini A."/>
            <person name="Sitrit Y."/>
            <person name="Splivallo R."/>
            <person name="Traeger S."/>
            <person name="Wang M."/>
            <person name="Zifcakova L."/>
            <person name="Wipf D."/>
            <person name="Zambonelli A."/>
            <person name="Paolocci F."/>
            <person name="Nowrousian M."/>
            <person name="Ottonello S."/>
            <person name="Baldrian P."/>
            <person name="Spatafora J.W."/>
            <person name="Henrissat B."/>
            <person name="Nagy L.G."/>
            <person name="Aury J.M."/>
            <person name="Wincker P."/>
            <person name="Grigoriev I.V."/>
            <person name="Bonfante P."/>
            <person name="Martin F.M."/>
        </authorList>
    </citation>
    <scope>NUCLEOTIDE SEQUENCE [LARGE SCALE GENOMIC DNA]</scope>
    <source>
        <strain evidence="2 3">RN42</strain>
    </source>
</reference>
<dbReference type="AlphaFoldDB" id="A0A3N4HZF7"/>
<organism evidence="2 3">
    <name type="scientific">Ascobolus immersus RN42</name>
    <dbReference type="NCBI Taxonomy" id="1160509"/>
    <lineage>
        <taxon>Eukaryota</taxon>
        <taxon>Fungi</taxon>
        <taxon>Dikarya</taxon>
        <taxon>Ascomycota</taxon>
        <taxon>Pezizomycotina</taxon>
        <taxon>Pezizomycetes</taxon>
        <taxon>Pezizales</taxon>
        <taxon>Ascobolaceae</taxon>
        <taxon>Ascobolus</taxon>
    </lineage>
</organism>
<keyword evidence="1" id="KW-1133">Transmembrane helix</keyword>
<dbReference type="EMBL" id="ML119728">
    <property type="protein sequence ID" value="RPA77321.1"/>
    <property type="molecule type" value="Genomic_DNA"/>
</dbReference>
<gene>
    <name evidence="2" type="ORF">BJ508DRAFT_171853</name>
</gene>
<evidence type="ECO:0000313" key="3">
    <source>
        <dbReference type="Proteomes" id="UP000275078"/>
    </source>
</evidence>
<proteinExistence type="predicted"/>